<sequence>MLYCMKVRWWQPRAIWSSKLPHVLWPSKYLTCKHMH</sequence>
<proteinExistence type="predicted"/>
<dbReference type="AlphaFoldDB" id="A0A0E9PI20"/>
<dbReference type="EMBL" id="GBXM01105089">
    <property type="protein sequence ID" value="JAH03488.1"/>
    <property type="molecule type" value="Transcribed_RNA"/>
</dbReference>
<reference evidence="1" key="1">
    <citation type="submission" date="2014-11" db="EMBL/GenBank/DDBJ databases">
        <authorList>
            <person name="Amaro Gonzalez C."/>
        </authorList>
    </citation>
    <scope>NUCLEOTIDE SEQUENCE</scope>
</reference>
<reference evidence="1" key="2">
    <citation type="journal article" date="2015" name="Fish Shellfish Immunol.">
        <title>Early steps in the European eel (Anguilla anguilla)-Vibrio vulnificus interaction in the gills: Role of the RtxA13 toxin.</title>
        <authorList>
            <person name="Callol A."/>
            <person name="Pajuelo D."/>
            <person name="Ebbesson L."/>
            <person name="Teles M."/>
            <person name="MacKenzie S."/>
            <person name="Amaro C."/>
        </authorList>
    </citation>
    <scope>NUCLEOTIDE SEQUENCE</scope>
</reference>
<protein>
    <submittedName>
        <fullName evidence="1">Uncharacterized protein</fullName>
    </submittedName>
</protein>
<evidence type="ECO:0000313" key="1">
    <source>
        <dbReference type="EMBL" id="JAH03488.1"/>
    </source>
</evidence>
<name>A0A0E9PI20_ANGAN</name>
<accession>A0A0E9PI20</accession>
<organism evidence="1">
    <name type="scientific">Anguilla anguilla</name>
    <name type="common">European freshwater eel</name>
    <name type="synonym">Muraena anguilla</name>
    <dbReference type="NCBI Taxonomy" id="7936"/>
    <lineage>
        <taxon>Eukaryota</taxon>
        <taxon>Metazoa</taxon>
        <taxon>Chordata</taxon>
        <taxon>Craniata</taxon>
        <taxon>Vertebrata</taxon>
        <taxon>Euteleostomi</taxon>
        <taxon>Actinopterygii</taxon>
        <taxon>Neopterygii</taxon>
        <taxon>Teleostei</taxon>
        <taxon>Anguilliformes</taxon>
        <taxon>Anguillidae</taxon>
        <taxon>Anguilla</taxon>
    </lineage>
</organism>